<evidence type="ECO:0000313" key="4">
    <source>
        <dbReference type="EMBL" id="TDA38299.1"/>
    </source>
</evidence>
<dbReference type="InterPro" id="IPR029060">
    <property type="entry name" value="PIN-like_dom_sf"/>
</dbReference>
<reference evidence="4 6" key="1">
    <citation type="journal article" date="2019" name="Nat. Microbiol.">
        <title>Expanding anaerobic alkane metabolism in the domain of Archaea.</title>
        <authorList>
            <person name="Wang Y."/>
            <person name="Wegener G."/>
            <person name="Hou J."/>
            <person name="Wang F."/>
            <person name="Xiao X."/>
        </authorList>
    </citation>
    <scope>NUCLEOTIDE SEQUENCE [LARGE SCALE GENOMIC DNA]</scope>
    <source>
        <strain evidence="4">WYZ-LMO11</strain>
    </source>
</reference>
<reference evidence="3 5" key="2">
    <citation type="journal article" date="2019" name="Nat. Microbiol.">
        <title>Wide diversity of methane and short-chain alkane metabolisms in uncultured archaea.</title>
        <authorList>
            <person name="Borrel G."/>
            <person name="Adam P.S."/>
            <person name="McKay L.J."/>
            <person name="Chen L.X."/>
            <person name="Sierra-Garcia I.N."/>
            <person name="Sieber C.M."/>
            <person name="Letourneur Q."/>
            <person name="Ghozlane A."/>
            <person name="Andersen G.L."/>
            <person name="Li W.J."/>
            <person name="Hallam S.J."/>
            <person name="Muyzer G."/>
            <person name="de Oliveira V.M."/>
            <person name="Inskeep W.P."/>
            <person name="Banfield J.F."/>
            <person name="Gribaldo S."/>
        </authorList>
    </citation>
    <scope>NUCLEOTIDE SEQUENCE [LARGE SCALE GENOMIC DNA]</scope>
    <source>
        <strain evidence="3">Verst-YHS</strain>
    </source>
</reference>
<dbReference type="EMBL" id="RXIH01000013">
    <property type="protein sequence ID" value="RZN57011.1"/>
    <property type="molecule type" value="Genomic_DNA"/>
</dbReference>
<gene>
    <name evidence="4" type="ORF">DSO09_04635</name>
    <name evidence="3" type="ORF">EF809_01545</name>
</gene>
<organism evidence="3 5">
    <name type="scientific">Thermoproteota archaeon</name>
    <dbReference type="NCBI Taxonomy" id="2056631"/>
    <lineage>
        <taxon>Archaea</taxon>
        <taxon>Thermoproteota</taxon>
    </lineage>
</organism>
<dbReference type="Proteomes" id="UP000316080">
    <property type="component" value="Unassembled WGS sequence"/>
</dbReference>
<protein>
    <submittedName>
        <fullName evidence="4">PIN domain nuclease</fullName>
    </submittedName>
    <submittedName>
        <fullName evidence="3">PIN domain-containing protein</fullName>
    </submittedName>
</protein>
<dbReference type="EMBL" id="QNVI01000054">
    <property type="protein sequence ID" value="TDA38299.1"/>
    <property type="molecule type" value="Genomic_DNA"/>
</dbReference>
<feature type="domain" description="PIN" evidence="2">
    <location>
        <begin position="11"/>
        <end position="104"/>
    </location>
</feature>
<evidence type="ECO:0000313" key="3">
    <source>
        <dbReference type="EMBL" id="RZN57011.1"/>
    </source>
</evidence>
<dbReference type="InterPro" id="IPR002716">
    <property type="entry name" value="PIN_dom"/>
</dbReference>
<evidence type="ECO:0000313" key="6">
    <source>
        <dbReference type="Proteomes" id="UP000317265"/>
    </source>
</evidence>
<dbReference type="SUPFAM" id="SSF88723">
    <property type="entry name" value="PIN domain-like"/>
    <property type="match status" value="1"/>
</dbReference>
<keyword evidence="1" id="KW-0460">Magnesium</keyword>
<comment type="caution">
    <text evidence="3">The sequence shown here is derived from an EMBL/GenBank/DDBJ whole genome shotgun (WGS) entry which is preliminary data.</text>
</comment>
<dbReference type="PANTHER" id="PTHR35901">
    <property type="entry name" value="RIBONUCLEASE VAPC3"/>
    <property type="match status" value="1"/>
</dbReference>
<dbReference type="AlphaFoldDB" id="A0A520KGA6"/>
<evidence type="ECO:0000313" key="5">
    <source>
        <dbReference type="Proteomes" id="UP000316080"/>
    </source>
</evidence>
<dbReference type="PANTHER" id="PTHR35901:SF1">
    <property type="entry name" value="EXONUCLEASE VAPC9"/>
    <property type="match status" value="1"/>
</dbReference>
<accession>A0A520KGA6</accession>
<sequence>MIRLREKLLLYENRFVILDLTIYEIGNTIWKEYKRGSIKNLALVVDMFKEIIENLEKLNIGQKILEVLEIAKKNNITFYDASYIYVAKEYKLKLVTEDLDLLKFPETISLEAMLKELKI</sequence>
<dbReference type="Proteomes" id="UP000317265">
    <property type="component" value="Unassembled WGS sequence"/>
</dbReference>
<dbReference type="Gene3D" id="3.40.50.1010">
    <property type="entry name" value="5'-nuclease"/>
    <property type="match status" value="1"/>
</dbReference>
<dbReference type="InterPro" id="IPR051619">
    <property type="entry name" value="TypeII_TA_RNase_PINc/VapC"/>
</dbReference>
<evidence type="ECO:0000256" key="1">
    <source>
        <dbReference type="ARBA" id="ARBA00022842"/>
    </source>
</evidence>
<name>A0A520KGA6_9CREN</name>
<evidence type="ECO:0000259" key="2">
    <source>
        <dbReference type="Pfam" id="PF01850"/>
    </source>
</evidence>
<dbReference type="CDD" id="cd09873">
    <property type="entry name" value="PIN_Pae0151-like"/>
    <property type="match status" value="1"/>
</dbReference>
<dbReference type="InterPro" id="IPR044153">
    <property type="entry name" value="PIN_Pae0151-like"/>
</dbReference>
<proteinExistence type="predicted"/>
<dbReference type="Pfam" id="PF01850">
    <property type="entry name" value="PIN"/>
    <property type="match status" value="1"/>
</dbReference>